<dbReference type="InterPro" id="IPR016161">
    <property type="entry name" value="Ald_DH/histidinol_DH"/>
</dbReference>
<dbReference type="PANTHER" id="PTHR11699">
    <property type="entry name" value="ALDEHYDE DEHYDROGENASE-RELATED"/>
    <property type="match status" value="1"/>
</dbReference>
<dbReference type="EMBL" id="KN737003">
    <property type="protein sequence ID" value="KIH55639.1"/>
    <property type="molecule type" value="Genomic_DNA"/>
</dbReference>
<dbReference type="AlphaFoldDB" id="A0A0C2G9R6"/>
<evidence type="ECO:0000259" key="1">
    <source>
        <dbReference type="Pfam" id="PF00171"/>
    </source>
</evidence>
<feature type="domain" description="Aldehyde dehydrogenase" evidence="1">
    <location>
        <begin position="20"/>
        <end position="59"/>
    </location>
</feature>
<reference evidence="2 3" key="1">
    <citation type="submission" date="2013-12" db="EMBL/GenBank/DDBJ databases">
        <title>Draft genome of the parsitic nematode Ancylostoma duodenale.</title>
        <authorList>
            <person name="Mitreva M."/>
        </authorList>
    </citation>
    <scope>NUCLEOTIDE SEQUENCE [LARGE SCALE GENOMIC DNA]</scope>
    <source>
        <strain evidence="2 3">Zhejiang</strain>
    </source>
</reference>
<dbReference type="Pfam" id="PF00171">
    <property type="entry name" value="Aldedh"/>
    <property type="match status" value="1"/>
</dbReference>
<name>A0A0C2G9R6_9BILA</name>
<evidence type="ECO:0000313" key="3">
    <source>
        <dbReference type="Proteomes" id="UP000054047"/>
    </source>
</evidence>
<dbReference type="OrthoDB" id="310895at2759"/>
<dbReference type="Gene3D" id="3.40.605.10">
    <property type="entry name" value="Aldehyde Dehydrogenase, Chain A, domain 1"/>
    <property type="match status" value="1"/>
</dbReference>
<dbReference type="GO" id="GO:0016491">
    <property type="term" value="F:oxidoreductase activity"/>
    <property type="evidence" value="ECO:0007669"/>
    <property type="project" value="InterPro"/>
</dbReference>
<gene>
    <name evidence="2" type="ORF">ANCDUO_14199</name>
</gene>
<proteinExistence type="predicted"/>
<protein>
    <recommendedName>
        <fullName evidence="1">Aldehyde dehydrogenase domain-containing protein</fullName>
    </recommendedName>
</protein>
<evidence type="ECO:0000313" key="2">
    <source>
        <dbReference type="EMBL" id="KIH55639.1"/>
    </source>
</evidence>
<dbReference type="FunFam" id="3.40.605.10:FF:000026">
    <property type="entry name" value="Aldehyde dehydrogenase, putative"/>
    <property type="match status" value="1"/>
</dbReference>
<sequence>MDENEVLRGLCWDAMSKVWLVNCYDVFDAAAPFGGYKQSGIGRELGEYALEAYTEVKTVTIKVPQKNS</sequence>
<accession>A0A0C2G9R6</accession>
<dbReference type="InterPro" id="IPR015590">
    <property type="entry name" value="Aldehyde_DH_dom"/>
</dbReference>
<keyword evidence="3" id="KW-1185">Reference proteome</keyword>
<dbReference type="Proteomes" id="UP000054047">
    <property type="component" value="Unassembled WGS sequence"/>
</dbReference>
<dbReference type="SUPFAM" id="SSF53720">
    <property type="entry name" value="ALDH-like"/>
    <property type="match status" value="1"/>
</dbReference>
<dbReference type="InterPro" id="IPR016162">
    <property type="entry name" value="Ald_DH_N"/>
</dbReference>
<organism evidence="2 3">
    <name type="scientific">Ancylostoma duodenale</name>
    <dbReference type="NCBI Taxonomy" id="51022"/>
    <lineage>
        <taxon>Eukaryota</taxon>
        <taxon>Metazoa</taxon>
        <taxon>Ecdysozoa</taxon>
        <taxon>Nematoda</taxon>
        <taxon>Chromadorea</taxon>
        <taxon>Rhabditida</taxon>
        <taxon>Rhabditina</taxon>
        <taxon>Rhabditomorpha</taxon>
        <taxon>Strongyloidea</taxon>
        <taxon>Ancylostomatidae</taxon>
        <taxon>Ancylostomatinae</taxon>
        <taxon>Ancylostoma</taxon>
    </lineage>
</organism>